<evidence type="ECO:0000259" key="6">
    <source>
        <dbReference type="PROSITE" id="PS50600"/>
    </source>
</evidence>
<evidence type="ECO:0000256" key="3">
    <source>
        <dbReference type="ARBA" id="ARBA00022801"/>
    </source>
</evidence>
<feature type="region of interest" description="Disordered" evidence="5">
    <location>
        <begin position="242"/>
        <end position="292"/>
    </location>
</feature>
<reference evidence="7 8" key="1">
    <citation type="journal article" date="2018" name="BMC Genomics">
        <title>Genomic evidence for intraspecific hybridization in a clonal and extremely halotolerant yeast.</title>
        <authorList>
            <person name="Gostincar C."/>
            <person name="Stajich J.E."/>
            <person name="Zupancic J."/>
            <person name="Zalar P."/>
            <person name="Gunde-Cimerman N."/>
        </authorList>
    </citation>
    <scope>NUCLEOTIDE SEQUENCE [LARGE SCALE GENOMIC DNA]</scope>
    <source>
        <strain evidence="7 8">EXF-2788</strain>
    </source>
</reference>
<feature type="compositionally biased region" description="Polar residues" evidence="5">
    <location>
        <begin position="363"/>
        <end position="372"/>
    </location>
</feature>
<feature type="compositionally biased region" description="Basic residues" evidence="5">
    <location>
        <begin position="248"/>
        <end position="265"/>
    </location>
</feature>
<feature type="compositionally biased region" description="Basic and acidic residues" evidence="5">
    <location>
        <begin position="272"/>
        <end position="292"/>
    </location>
</feature>
<accession>A0A3M7G4U1</accession>
<name>A0A3M7G4U1_HORWE</name>
<comment type="similarity">
    <text evidence="1">Belongs to the peptidase C48 family.</text>
</comment>
<evidence type="ECO:0000256" key="4">
    <source>
        <dbReference type="ARBA" id="ARBA00022807"/>
    </source>
</evidence>
<feature type="region of interest" description="Disordered" evidence="5">
    <location>
        <begin position="343"/>
        <end position="395"/>
    </location>
</feature>
<evidence type="ECO:0000256" key="2">
    <source>
        <dbReference type="ARBA" id="ARBA00022670"/>
    </source>
</evidence>
<keyword evidence="2" id="KW-0645">Protease</keyword>
<dbReference type="FunFam" id="3.40.395.10:FF:000008">
    <property type="entry name" value="Ulp1 protease family protein"/>
    <property type="match status" value="1"/>
</dbReference>
<keyword evidence="3" id="KW-0378">Hydrolase</keyword>
<sequence>MKRPFIDASIKHPRPFKILRADKRLLPKLSPDDAYLSYYDVRLTREDVDCIKDDWLTDNAIAFWEEYLEREKLGAYPKANIVLLRPSMAFLLLKTKDPLSLKSALPSFEKTTHIFLPVNDCRDVETAEGGSHWSLLLVSVIDGVAFHYDSLSPANMQEAKLIAHRISQLLGKPLKFINLDDSPQQENSMDCGVYVCLLMQHLLISRLLRAHSQDKITMSMRGKEVDASGGRKEMLRIIEARRKEGERRRSRSHSPYHAHNVHGSKSRSPPRIGEENEDAKKESFRFQHDPGHHPRQLYLLASTSRNMPAAKNSILGKLRKQGRAQNRGVLSASAHSAFAALTQRNEEHTTTTSLNLKQKDTDPQTAGQPDSTAQKRKRGKKAPAKKPRRKVVEEPETPVVECWRPAGGEQLLLAEGKIKSSISNTLLGVARVATWRVPGFWEGVEKLLEEEKVGFVELITEETVHGGESVTDVKLRFRDEGQAEMARGKLEGQMVGGRKLQVRVA</sequence>
<feature type="compositionally biased region" description="Basic residues" evidence="5">
    <location>
        <begin position="374"/>
        <end position="389"/>
    </location>
</feature>
<dbReference type="Gene3D" id="3.40.395.10">
    <property type="entry name" value="Adenoviral Proteinase, Chain A"/>
    <property type="match status" value="1"/>
</dbReference>
<comment type="caution">
    <text evidence="7">The sequence shown here is derived from an EMBL/GenBank/DDBJ whole genome shotgun (WGS) entry which is preliminary data.</text>
</comment>
<evidence type="ECO:0000256" key="1">
    <source>
        <dbReference type="ARBA" id="ARBA00005234"/>
    </source>
</evidence>
<dbReference type="VEuPathDB" id="FungiDB:BTJ68_14958"/>
<dbReference type="GO" id="GO:0019784">
    <property type="term" value="F:deNEDDylase activity"/>
    <property type="evidence" value="ECO:0007669"/>
    <property type="project" value="InterPro"/>
</dbReference>
<feature type="domain" description="Ubiquitin-like protease family profile" evidence="6">
    <location>
        <begin position="41"/>
        <end position="202"/>
    </location>
</feature>
<protein>
    <recommendedName>
        <fullName evidence="6">Ubiquitin-like protease family profile domain-containing protein</fullName>
    </recommendedName>
</protein>
<dbReference type="SUPFAM" id="SSF54001">
    <property type="entry name" value="Cysteine proteinases"/>
    <property type="match status" value="1"/>
</dbReference>
<evidence type="ECO:0000256" key="5">
    <source>
        <dbReference type="SAM" id="MobiDB-lite"/>
    </source>
</evidence>
<dbReference type="InterPro" id="IPR038765">
    <property type="entry name" value="Papain-like_cys_pep_sf"/>
</dbReference>
<dbReference type="PANTHER" id="PTHR46468">
    <property type="entry name" value="SENTRIN-SPECIFIC PROTEASE 8"/>
    <property type="match status" value="1"/>
</dbReference>
<organism evidence="7 8">
    <name type="scientific">Hortaea werneckii</name>
    <name type="common">Black yeast</name>
    <name type="synonym">Cladosporium werneckii</name>
    <dbReference type="NCBI Taxonomy" id="91943"/>
    <lineage>
        <taxon>Eukaryota</taxon>
        <taxon>Fungi</taxon>
        <taxon>Dikarya</taxon>
        <taxon>Ascomycota</taxon>
        <taxon>Pezizomycotina</taxon>
        <taxon>Dothideomycetes</taxon>
        <taxon>Dothideomycetidae</taxon>
        <taxon>Mycosphaerellales</taxon>
        <taxon>Teratosphaeriaceae</taxon>
        <taxon>Hortaea</taxon>
    </lineage>
</organism>
<dbReference type="InterPro" id="IPR003653">
    <property type="entry name" value="Peptidase_C48_C"/>
</dbReference>
<dbReference type="GO" id="GO:0000338">
    <property type="term" value="P:protein deneddylation"/>
    <property type="evidence" value="ECO:0007669"/>
    <property type="project" value="UniProtKB-ARBA"/>
</dbReference>
<dbReference type="Proteomes" id="UP000268823">
    <property type="component" value="Unassembled WGS sequence"/>
</dbReference>
<dbReference type="PROSITE" id="PS50600">
    <property type="entry name" value="ULP_PROTEASE"/>
    <property type="match status" value="1"/>
</dbReference>
<dbReference type="PANTHER" id="PTHR46468:SF1">
    <property type="entry name" value="SENTRIN-SPECIFIC PROTEASE 8"/>
    <property type="match status" value="1"/>
</dbReference>
<proteinExistence type="inferred from homology"/>
<dbReference type="AlphaFoldDB" id="A0A3M7G4U1"/>
<dbReference type="GO" id="GO:0006508">
    <property type="term" value="P:proteolysis"/>
    <property type="evidence" value="ECO:0007669"/>
    <property type="project" value="UniProtKB-KW"/>
</dbReference>
<evidence type="ECO:0000313" key="8">
    <source>
        <dbReference type="Proteomes" id="UP000268823"/>
    </source>
</evidence>
<dbReference type="Pfam" id="PF02902">
    <property type="entry name" value="Peptidase_C48"/>
    <property type="match status" value="1"/>
</dbReference>
<gene>
    <name evidence="7" type="ORF">D0861_00395</name>
</gene>
<dbReference type="EMBL" id="QWIR01000004">
    <property type="protein sequence ID" value="RMY95927.1"/>
    <property type="molecule type" value="Genomic_DNA"/>
</dbReference>
<evidence type="ECO:0000313" key="7">
    <source>
        <dbReference type="EMBL" id="RMY95927.1"/>
    </source>
</evidence>
<dbReference type="GO" id="GO:0008234">
    <property type="term" value="F:cysteine-type peptidase activity"/>
    <property type="evidence" value="ECO:0007669"/>
    <property type="project" value="UniProtKB-KW"/>
</dbReference>
<dbReference type="OrthoDB" id="5065855at2759"/>
<dbReference type="InterPro" id="IPR044613">
    <property type="entry name" value="Nep1/2-like"/>
</dbReference>
<keyword evidence="4" id="KW-0788">Thiol protease</keyword>